<dbReference type="InterPro" id="IPR023374">
    <property type="entry name" value="AttH-like_dom_sf"/>
</dbReference>
<dbReference type="EMBL" id="BFBB01000008">
    <property type="protein sequence ID" value="GBF51048.1"/>
    <property type="molecule type" value="Genomic_DNA"/>
</dbReference>
<proteinExistence type="predicted"/>
<feature type="domain" description="AttH" evidence="1">
    <location>
        <begin position="31"/>
        <end position="199"/>
    </location>
</feature>
<evidence type="ECO:0000313" key="3">
    <source>
        <dbReference type="Proteomes" id="UP000245133"/>
    </source>
</evidence>
<evidence type="ECO:0000259" key="1">
    <source>
        <dbReference type="Pfam" id="PF07143"/>
    </source>
</evidence>
<reference evidence="2 3" key="1">
    <citation type="submission" date="2018-02" db="EMBL/GenBank/DDBJ databases">
        <title>Novel Leptospira species isolated from soil and water in Japan.</title>
        <authorList>
            <person name="Nakao R."/>
            <person name="Masuzawa T."/>
        </authorList>
    </citation>
    <scope>NUCLEOTIDE SEQUENCE [LARGE SCALE GENOMIC DNA]</scope>
    <source>
        <strain evidence="2 3">YH101</strain>
    </source>
</reference>
<organism evidence="2 3">
    <name type="scientific">Leptospira ryugenii</name>
    <dbReference type="NCBI Taxonomy" id="1917863"/>
    <lineage>
        <taxon>Bacteria</taxon>
        <taxon>Pseudomonadati</taxon>
        <taxon>Spirochaetota</taxon>
        <taxon>Spirochaetia</taxon>
        <taxon>Leptospirales</taxon>
        <taxon>Leptospiraceae</taxon>
        <taxon>Leptospira</taxon>
    </lineage>
</organism>
<dbReference type="Pfam" id="PF17186">
    <property type="entry name" value="Lipocalin_9"/>
    <property type="match status" value="1"/>
</dbReference>
<comment type="caution">
    <text evidence="2">The sequence shown here is derived from an EMBL/GenBank/DDBJ whole genome shotgun (WGS) entry which is preliminary data.</text>
</comment>
<dbReference type="Pfam" id="PF07143">
    <property type="entry name" value="CrtC"/>
    <property type="match status" value="1"/>
</dbReference>
<dbReference type="PANTHER" id="PTHR38591:SF1">
    <property type="entry name" value="BLL1000 PROTEIN"/>
    <property type="match status" value="1"/>
</dbReference>
<dbReference type="Gene3D" id="2.40.370.10">
    <property type="entry name" value="AttH-like domain"/>
    <property type="match status" value="2"/>
</dbReference>
<dbReference type="OrthoDB" id="9770826at2"/>
<protein>
    <submittedName>
        <fullName evidence="2">Hydroxyneurosporene synthase CrtC</fullName>
    </submittedName>
</protein>
<gene>
    <name evidence="2" type="primary">crtC</name>
    <name evidence="2" type="ORF">LPTSP4_25790</name>
</gene>
<keyword evidence="3" id="KW-1185">Reference proteome</keyword>
<dbReference type="AlphaFoldDB" id="A0A2P2E2E0"/>
<dbReference type="PANTHER" id="PTHR38591">
    <property type="entry name" value="HYDROLASE"/>
    <property type="match status" value="1"/>
</dbReference>
<name>A0A2P2E2E0_9LEPT</name>
<dbReference type="RefSeq" id="WP_108977349.1">
    <property type="nucleotide sequence ID" value="NZ_BFBB01000008.1"/>
</dbReference>
<dbReference type="SUPFAM" id="SSF159245">
    <property type="entry name" value="AttH-like"/>
    <property type="match status" value="1"/>
</dbReference>
<evidence type="ECO:0000313" key="2">
    <source>
        <dbReference type="EMBL" id="GBF51048.1"/>
    </source>
</evidence>
<sequence length="352" mass="40820">MNRVLSFFVSIAFCLSFSFPKDHSFHSDAMIEWVYFVGHIESDKNKTFGYELSFFKVSIPESMVDAKVMLFPVHFALSDPSSQKHLSFQTKNRNIGGMASFDDKMIVSGEYSLKILSDSEFEILAFPKGSQSSLSLKLKASKDKLVHGEKGKSRKSRRNPEIFSYYYSYPFLETKGTLVWEGTRHDITKGKSWMDHEWTEKFKGQSAFASQESSWDWMCLMTDDGDEFVAFAFAENKELSKENTAILRTKQKEQRQYYDNKDISLEVVPSGKWISPKSRIEYPLEWKVKFKDGDFLVKPVFSEQEFDGRQSTGMIYWEGMVIAEGQIFGKKKKAIGYLELKGYKASKRWWEL</sequence>
<accession>A0A2P2E2E0</accession>
<dbReference type="Proteomes" id="UP000245133">
    <property type="component" value="Unassembled WGS sequence"/>
</dbReference>
<dbReference type="InterPro" id="IPR010791">
    <property type="entry name" value="AttH_dom"/>
</dbReference>